<keyword evidence="1" id="KW-0732">Signal</keyword>
<dbReference type="EMBL" id="JACVVD010000001">
    <property type="protein sequence ID" value="MBD0378536.1"/>
    <property type="molecule type" value="Genomic_DNA"/>
</dbReference>
<dbReference type="SUPFAM" id="SSF49785">
    <property type="entry name" value="Galactose-binding domain-like"/>
    <property type="match status" value="1"/>
</dbReference>
<feature type="domain" description="F5/8 type C" evidence="2">
    <location>
        <begin position="909"/>
        <end position="1047"/>
    </location>
</feature>
<keyword evidence="4" id="KW-1185">Reference proteome</keyword>
<dbReference type="InterPro" id="IPR010496">
    <property type="entry name" value="AL/BT2_dom"/>
</dbReference>
<organism evidence="3 4">
    <name type="scientific">Paenibacillus sedimenti</name>
    <dbReference type="NCBI Taxonomy" id="2770274"/>
    <lineage>
        <taxon>Bacteria</taxon>
        <taxon>Bacillati</taxon>
        <taxon>Bacillota</taxon>
        <taxon>Bacilli</taxon>
        <taxon>Bacillales</taxon>
        <taxon>Paenibacillaceae</taxon>
        <taxon>Paenibacillus</taxon>
    </lineage>
</organism>
<dbReference type="AlphaFoldDB" id="A0A926QGK7"/>
<dbReference type="GO" id="GO:0016787">
    <property type="term" value="F:hydrolase activity"/>
    <property type="evidence" value="ECO:0007669"/>
    <property type="project" value="InterPro"/>
</dbReference>
<evidence type="ECO:0000313" key="4">
    <source>
        <dbReference type="Proteomes" id="UP000650466"/>
    </source>
</evidence>
<reference evidence="3" key="1">
    <citation type="submission" date="2020-09" db="EMBL/GenBank/DDBJ databases">
        <title>Draft Genome Sequence of Paenibacillus sp. WST5.</title>
        <authorList>
            <person name="Bao Z."/>
        </authorList>
    </citation>
    <scope>NUCLEOTIDE SEQUENCE</scope>
    <source>
        <strain evidence="3">WST5</strain>
    </source>
</reference>
<evidence type="ECO:0000259" key="2">
    <source>
        <dbReference type="PROSITE" id="PS50022"/>
    </source>
</evidence>
<dbReference type="InterPro" id="IPR013320">
    <property type="entry name" value="ConA-like_dom_sf"/>
</dbReference>
<comment type="caution">
    <text evidence="3">The sequence shown here is derived from an EMBL/GenBank/DDBJ whole genome shotgun (WGS) entry which is preliminary data.</text>
</comment>
<feature type="chain" id="PRO_5038127354" evidence="1">
    <location>
        <begin position="29"/>
        <end position="1047"/>
    </location>
</feature>
<proteinExistence type="predicted"/>
<dbReference type="Gene3D" id="2.60.120.560">
    <property type="entry name" value="Exo-inulinase, domain 1"/>
    <property type="match status" value="1"/>
</dbReference>
<dbReference type="PROSITE" id="PS50022">
    <property type="entry name" value="FA58C_3"/>
    <property type="match status" value="1"/>
</dbReference>
<evidence type="ECO:0000313" key="3">
    <source>
        <dbReference type="EMBL" id="MBD0378536.1"/>
    </source>
</evidence>
<dbReference type="SMART" id="SM00231">
    <property type="entry name" value="FA58C"/>
    <property type="match status" value="1"/>
</dbReference>
<dbReference type="Pfam" id="PF00754">
    <property type="entry name" value="F5_F8_type_C"/>
    <property type="match status" value="1"/>
</dbReference>
<dbReference type="Pfam" id="PF06439">
    <property type="entry name" value="3keto-disac_hyd"/>
    <property type="match status" value="1"/>
</dbReference>
<protein>
    <submittedName>
        <fullName evidence="3">Discoidin domain-containing protein</fullName>
    </submittedName>
</protein>
<dbReference type="RefSeq" id="WP_188172373.1">
    <property type="nucleotide sequence ID" value="NZ_JACVVD010000001.1"/>
</dbReference>
<dbReference type="InterPro" id="IPR000421">
    <property type="entry name" value="FA58C"/>
</dbReference>
<accession>A0A926QGK7</accession>
<dbReference type="Gene3D" id="2.60.120.260">
    <property type="entry name" value="Galactose-binding domain-like"/>
    <property type="match status" value="1"/>
</dbReference>
<evidence type="ECO:0000256" key="1">
    <source>
        <dbReference type="SAM" id="SignalP"/>
    </source>
</evidence>
<name>A0A926QGK7_9BACL</name>
<dbReference type="Proteomes" id="UP000650466">
    <property type="component" value="Unassembled WGS sequence"/>
</dbReference>
<sequence>MKHRAKLLLAAALLSSQLGGLNLQPAEAATVHDVFVSAYTTANDQNVDGPGIQNAINAAISWKNSNPADQVRVIFEAGTYILDQNKRNLDVINSRDLTIMGQVGPDGKPATLIQSNFNNAVGFYVSGGANLSIMNFAWEMKPNWYTIAKVTYKDASTVKVKVQPNTVVDTTSVMSAIEDDPNAIEMMLYDKDREYASFGYSTGYAHGWEDQSTFWGTTRSEILTASSGKSWQLVSGTTDEMQMSDTKIPTEVEVGDLIFWEQQRPSEGYPFNVGDIDTILIDNQYAYNFGNFYIHNVNNPTLKRIDLAPKFERGWNGLNLGDVYGTPWFVNVSGAIMVDQFKGSSGRDDFMNSTIKGKKVLANPAANQVVISSYSDYYSDFNKLRAGDTIEFYKDTADAFTDLTMTLAQTPVRYTSDLDNDGTNDWLVTFTSNIPSGFNPTATLFAFASKYAHSSETYRNTENNGIKSNEWLIHNGTVVDNSVTAQHLQPRSDVEWYEGKFPDNIEIVDSRFYNAGFIQTGLNATLSSTDRPFSNIRIHDNAFLPINDPTTWNNYRTNVSLDHTNNGQLWNNRFADANDKIVDLTNNNTNTSETGSSIMGKGTTEYASNGNFENGLTGWTVAKGSGIGIENDGGSNRLMIPGGNTYSLVRKELTGLKPDTYYYFSGDARLNNPNNSTNKLFVTLLDARKVAEPTTHSISSTYSKVSAAFKTGSDSSNWCDYTASVDFKRLTGGETALLARMVSATQYYQLVAKAGTVEINANNNGAWTTVAAANYTFNNNQWYNLKFELNGSSLKGYVNGVLVLQGTDTTFSQGAVALKNYNSTAEFDNVITLPMENTSKVLMAEDFEEGTVGGWVNAGDTWALGDDGSKIYKNTNSTGEAITKFNNTTAIIKVWRRDGTDKAYLDNVSVKELIGVESNLADYRSATSDSNPTGFEASKAIDGTTATAWKAADSTAGHWLTADLGNEYLITGATAKWFSASSVYKYQIEVSLDGTNWRKVVDKSGNTVAESESKLMFDSEKRARYVRITFTNGSAVPGINEFAVWGI</sequence>
<feature type="signal peptide" evidence="1">
    <location>
        <begin position="1"/>
        <end position="28"/>
    </location>
</feature>
<gene>
    <name evidence="3" type="ORF">ICC18_00175</name>
</gene>
<dbReference type="InterPro" id="IPR008979">
    <property type="entry name" value="Galactose-bd-like_sf"/>
</dbReference>
<dbReference type="SUPFAM" id="SSF49899">
    <property type="entry name" value="Concanavalin A-like lectins/glucanases"/>
    <property type="match status" value="1"/>
</dbReference>